<sequence>MSSYSSEFAPANAERMRLDSPAAASLINATLRKIEELMFLHKHLQKTMLANGDEMIWKQDIGVRAVVEEFQSEVEELLEKSMAAVKESAEKAVEAINNLTLT</sequence>
<proteinExistence type="predicted"/>
<protein>
    <submittedName>
        <fullName evidence="1">Uncharacterized protein</fullName>
    </submittedName>
</protein>
<dbReference type="EMBL" id="NESQ01000109">
    <property type="protein sequence ID" value="PUU78699.1"/>
    <property type="molecule type" value="Genomic_DNA"/>
</dbReference>
<accession>A0A2T6ZT77</accession>
<name>A0A2T6ZT77_TUBBO</name>
<evidence type="ECO:0000313" key="2">
    <source>
        <dbReference type="Proteomes" id="UP000244722"/>
    </source>
</evidence>
<organism evidence="1 2">
    <name type="scientific">Tuber borchii</name>
    <name type="common">White truffle</name>
    <dbReference type="NCBI Taxonomy" id="42251"/>
    <lineage>
        <taxon>Eukaryota</taxon>
        <taxon>Fungi</taxon>
        <taxon>Dikarya</taxon>
        <taxon>Ascomycota</taxon>
        <taxon>Pezizomycotina</taxon>
        <taxon>Pezizomycetes</taxon>
        <taxon>Pezizales</taxon>
        <taxon>Tuberaceae</taxon>
        <taxon>Tuber</taxon>
    </lineage>
</organism>
<reference evidence="1 2" key="1">
    <citation type="submission" date="2017-04" db="EMBL/GenBank/DDBJ databases">
        <title>Draft genome sequence of Tuber borchii Vittad., a whitish edible truffle.</title>
        <authorList>
            <consortium name="DOE Joint Genome Institute"/>
            <person name="Murat C."/>
            <person name="Kuo A."/>
            <person name="Barry K.W."/>
            <person name="Clum A."/>
            <person name="Dockter R.B."/>
            <person name="Fauchery L."/>
            <person name="Iotti M."/>
            <person name="Kohler A."/>
            <person name="Labutti K."/>
            <person name="Lindquist E.A."/>
            <person name="Lipzen A."/>
            <person name="Ohm R.A."/>
            <person name="Wang M."/>
            <person name="Grigoriev I.V."/>
            <person name="Zambonelli A."/>
            <person name="Martin F.M."/>
        </authorList>
    </citation>
    <scope>NUCLEOTIDE SEQUENCE [LARGE SCALE GENOMIC DNA]</scope>
    <source>
        <strain evidence="1 2">Tbo3840</strain>
    </source>
</reference>
<gene>
    <name evidence="1" type="ORF">B9Z19DRAFT_1126219</name>
</gene>
<dbReference type="OrthoDB" id="5423371at2759"/>
<dbReference type="Proteomes" id="UP000244722">
    <property type="component" value="Unassembled WGS sequence"/>
</dbReference>
<dbReference type="AlphaFoldDB" id="A0A2T6ZT77"/>
<comment type="caution">
    <text evidence="1">The sequence shown here is derived from an EMBL/GenBank/DDBJ whole genome shotgun (WGS) entry which is preliminary data.</text>
</comment>
<keyword evidence="2" id="KW-1185">Reference proteome</keyword>
<evidence type="ECO:0000313" key="1">
    <source>
        <dbReference type="EMBL" id="PUU78699.1"/>
    </source>
</evidence>